<proteinExistence type="predicted"/>
<evidence type="ECO:0000313" key="1">
    <source>
        <dbReference type="EMBL" id="RIJ19439.1"/>
    </source>
</evidence>
<accession>A0A399QPJ5</accession>
<name>A0A399QPJ5_9MICO</name>
<organism evidence="1 2">
    <name type="scientific">Clavibacter nebraskensis</name>
    <dbReference type="NCBI Taxonomy" id="31963"/>
    <lineage>
        <taxon>Bacteria</taxon>
        <taxon>Bacillati</taxon>
        <taxon>Actinomycetota</taxon>
        <taxon>Actinomycetes</taxon>
        <taxon>Micrococcales</taxon>
        <taxon>Microbacteriaceae</taxon>
        <taxon>Clavibacter</taxon>
    </lineage>
</organism>
<dbReference type="EMBL" id="QWED01000005">
    <property type="protein sequence ID" value="RIJ19439.1"/>
    <property type="molecule type" value="Genomic_DNA"/>
</dbReference>
<dbReference type="AlphaFoldDB" id="A0A399QPJ5"/>
<evidence type="ECO:0000313" key="2">
    <source>
        <dbReference type="Proteomes" id="UP000265361"/>
    </source>
</evidence>
<comment type="caution">
    <text evidence="1">The sequence shown here is derived from an EMBL/GenBank/DDBJ whole genome shotgun (WGS) entry which is preliminary data.</text>
</comment>
<protein>
    <submittedName>
        <fullName evidence="1">Uncharacterized protein</fullName>
    </submittedName>
</protein>
<gene>
    <name evidence="1" type="ORF">DZF97_00655</name>
</gene>
<reference evidence="1 2" key="1">
    <citation type="submission" date="2018-08" db="EMBL/GenBank/DDBJ databases">
        <title>Genome Sequence of Clavibacter michiganensis Subspecies type strains, and the Atypical Peach-Colored Strains Isolated from Tomato.</title>
        <authorList>
            <person name="Osdaghi E."/>
            <person name="Portier P."/>
            <person name="Briand M."/>
            <person name="Jacques M.-A."/>
        </authorList>
    </citation>
    <scope>NUCLEOTIDE SEQUENCE [LARGE SCALE GENOMIC DNA]</scope>
    <source>
        <strain evidence="1 2">CFBP 7577</strain>
    </source>
</reference>
<dbReference type="Proteomes" id="UP000265361">
    <property type="component" value="Unassembled WGS sequence"/>
</dbReference>
<sequence length="78" mass="8610">MAVDCYPQTRSLRAQALRPGDVLVIERGAPLLIVEVQPAKGTVLLTFRVRSVEVEPGGPSRYVGPFLPDQIVQRAVRR</sequence>